<evidence type="ECO:0008006" key="2">
    <source>
        <dbReference type="Google" id="ProtNLM"/>
    </source>
</evidence>
<organism evidence="1">
    <name type="scientific">Noccaea caerulescens</name>
    <name type="common">Alpine penny-cress</name>
    <name type="synonym">Thlaspi caerulescens</name>
    <dbReference type="NCBI Taxonomy" id="107243"/>
    <lineage>
        <taxon>Eukaryota</taxon>
        <taxon>Viridiplantae</taxon>
        <taxon>Streptophyta</taxon>
        <taxon>Embryophyta</taxon>
        <taxon>Tracheophyta</taxon>
        <taxon>Spermatophyta</taxon>
        <taxon>Magnoliopsida</taxon>
        <taxon>eudicotyledons</taxon>
        <taxon>Gunneridae</taxon>
        <taxon>Pentapetalae</taxon>
        <taxon>rosids</taxon>
        <taxon>malvids</taxon>
        <taxon>Brassicales</taxon>
        <taxon>Brassicaceae</taxon>
        <taxon>Coluteocarpeae</taxon>
        <taxon>Noccaea</taxon>
    </lineage>
</organism>
<reference evidence="1" key="1">
    <citation type="submission" date="2016-07" db="EMBL/GenBank/DDBJ databases">
        <title>De novo transcriptome assembly of four accessions of the metal hyperaccumulator plant Noccaea caerulescens.</title>
        <authorList>
            <person name="Blande D."/>
            <person name="Halimaa P."/>
            <person name="Tervahauta A.I."/>
            <person name="Aarts M.G."/>
            <person name="Karenlampi S.O."/>
        </authorList>
    </citation>
    <scope>NUCLEOTIDE SEQUENCE</scope>
</reference>
<dbReference type="EMBL" id="GEVL01017082">
    <property type="protein sequence ID" value="JAU60259.1"/>
    <property type="molecule type" value="Transcribed_RNA"/>
</dbReference>
<dbReference type="AlphaFoldDB" id="A0A1J3GVT2"/>
<evidence type="ECO:0000313" key="1">
    <source>
        <dbReference type="EMBL" id="JAU60259.1"/>
    </source>
</evidence>
<sequence length="198" mass="21831">MAGSSRSQKIKVDVIWDFEGGWVHDKSTREALKQRIEASLKLVNDRYFVENITAVGPSYGEKARALAPLIGQTNIVPLHISEDNVRCGTEGCDNLAAFIPGKNDDELIMRTTDRADVLAMIKMYACVLSREKNILVITGDQDFLAPIVALTQFPTFTNVMVARSGATPSRRLCGKRTWIFEDMIMPGGCLPLRGGSIL</sequence>
<gene>
    <name evidence="1" type="ORF">LE_TR12674_c0_g1_i1_g.41255</name>
</gene>
<protein>
    <recommendedName>
        <fullName evidence="2">NYN domain-containing protein</fullName>
    </recommendedName>
</protein>
<name>A0A1J3GVT2_NOCCA</name>
<proteinExistence type="predicted"/>
<accession>A0A1J3GVT2</accession>